<sequence length="127" mass="14035">MSSPGQRGYVSGCPMNIKLLSWNVREANDSVKRKVFKSVVRNKRWIVLHSGDKNSSLANRVVRSLGPGRYLDWKALDACGSTGDSGMWKMGLFGCLRVFMARLPEKKGSVCGKKLGQLEEFGKNLGV</sequence>
<evidence type="ECO:0000313" key="2">
    <source>
        <dbReference type="Proteomes" id="UP000288805"/>
    </source>
</evidence>
<dbReference type="EMBL" id="QGNW01000017">
    <property type="protein sequence ID" value="RVX15734.1"/>
    <property type="molecule type" value="Genomic_DNA"/>
</dbReference>
<comment type="caution">
    <text evidence="1">The sequence shown here is derived from an EMBL/GenBank/DDBJ whole genome shotgun (WGS) entry which is preliminary data.</text>
</comment>
<reference evidence="1 2" key="1">
    <citation type="journal article" date="2018" name="PLoS Genet.">
        <title>Population sequencing reveals clonal diversity and ancestral inbreeding in the grapevine cultivar Chardonnay.</title>
        <authorList>
            <person name="Roach M.J."/>
            <person name="Johnson D.L."/>
            <person name="Bohlmann J."/>
            <person name="van Vuuren H.J."/>
            <person name="Jones S.J."/>
            <person name="Pretorius I.S."/>
            <person name="Schmidt S.A."/>
            <person name="Borneman A.R."/>
        </authorList>
    </citation>
    <scope>NUCLEOTIDE SEQUENCE [LARGE SCALE GENOMIC DNA]</scope>
    <source>
        <strain evidence="2">cv. Chardonnay</strain>
        <tissue evidence="1">Leaf</tissue>
    </source>
</reference>
<dbReference type="AlphaFoldDB" id="A0A438K3E7"/>
<protein>
    <submittedName>
        <fullName evidence="1">Uncharacterized protein</fullName>
    </submittedName>
</protein>
<gene>
    <name evidence="1" type="ORF">CK203_005481</name>
</gene>
<name>A0A438K3E7_VITVI</name>
<accession>A0A438K3E7</accession>
<evidence type="ECO:0000313" key="1">
    <source>
        <dbReference type="EMBL" id="RVX15734.1"/>
    </source>
</evidence>
<proteinExistence type="predicted"/>
<dbReference type="Proteomes" id="UP000288805">
    <property type="component" value="Unassembled WGS sequence"/>
</dbReference>
<organism evidence="1 2">
    <name type="scientific">Vitis vinifera</name>
    <name type="common">Grape</name>
    <dbReference type="NCBI Taxonomy" id="29760"/>
    <lineage>
        <taxon>Eukaryota</taxon>
        <taxon>Viridiplantae</taxon>
        <taxon>Streptophyta</taxon>
        <taxon>Embryophyta</taxon>
        <taxon>Tracheophyta</taxon>
        <taxon>Spermatophyta</taxon>
        <taxon>Magnoliopsida</taxon>
        <taxon>eudicotyledons</taxon>
        <taxon>Gunneridae</taxon>
        <taxon>Pentapetalae</taxon>
        <taxon>rosids</taxon>
        <taxon>Vitales</taxon>
        <taxon>Vitaceae</taxon>
        <taxon>Viteae</taxon>
        <taxon>Vitis</taxon>
    </lineage>
</organism>